<evidence type="ECO:0000259" key="4">
    <source>
        <dbReference type="Pfam" id="PF00501"/>
    </source>
</evidence>
<dbReference type="GO" id="GO:0004467">
    <property type="term" value="F:long-chain fatty acid-CoA ligase activity"/>
    <property type="evidence" value="ECO:0007669"/>
    <property type="project" value="TreeGrafter"/>
</dbReference>
<organism evidence="5">
    <name type="scientific">Spumella elongata</name>
    <dbReference type="NCBI Taxonomy" id="89044"/>
    <lineage>
        <taxon>Eukaryota</taxon>
        <taxon>Sar</taxon>
        <taxon>Stramenopiles</taxon>
        <taxon>Ochrophyta</taxon>
        <taxon>Chrysophyceae</taxon>
        <taxon>Chromulinales</taxon>
        <taxon>Chromulinaceae</taxon>
        <taxon>Spumella</taxon>
    </lineage>
</organism>
<dbReference type="Pfam" id="PF23562">
    <property type="entry name" value="AMP-binding_C_3"/>
    <property type="match status" value="1"/>
</dbReference>
<evidence type="ECO:0000256" key="2">
    <source>
        <dbReference type="ARBA" id="ARBA00022832"/>
    </source>
</evidence>
<sequence length="540" mass="58799">MTNNAEACHYITEHSKAEVLVLEGNFQLKKYAGISKDKLPHLKAIVVYGEAADPALVAKCNFPVHSWEDFLKLGSDIPSSEVDARANSLRPGHCASLIYTSGTTGPPKAVMISHDNITWTAQNIIDHYMYLSHEDRIVSYLPLSHIAAQIIDIFAIMQLGACTYFAQPDALKGTLTVTMKEVRPTFFFGVPRVWEKIEEKMVQIGRSNSGVMLLLAKWAKSLGAEHCRMAQYGNGGGAPCCYSAANAIVLTNIKKALGLDQAKGCFTAAAPISTDTLNYFASLDIPVYEVFGQSECTGPHTVSAQKCWKIGTCGRPLKGTESIIVPSTGELCYRGRHIFMGYMYMPDKTAETIDDEGYLHSGDVAVFDSDVDNDIVGPSGFMKITGRIKELIITAGGENVPPVLIENEVKSALVAVSNCMVIGDKRKFLTMLVSLKVEVDGDAKPTDQLAADSLFVAKQIGSSATTYSAARADPLFKQYIDGGVKTANSKTTSNAQIVQKWTWLPVDFSEKAGDLTPTLKLKRSVVDAKYTDLIESLYKE</sequence>
<accession>A0A7S3M8Z0</accession>
<feature type="domain" description="AMP-dependent synthetase/ligase" evidence="4">
    <location>
        <begin position="4"/>
        <end position="342"/>
    </location>
</feature>
<name>A0A7S3M8Z0_9STRA</name>
<evidence type="ECO:0000256" key="3">
    <source>
        <dbReference type="ARBA" id="ARBA00023098"/>
    </source>
</evidence>
<keyword evidence="3" id="KW-0443">Lipid metabolism</keyword>
<dbReference type="GO" id="GO:0016020">
    <property type="term" value="C:membrane"/>
    <property type="evidence" value="ECO:0007669"/>
    <property type="project" value="TreeGrafter"/>
</dbReference>
<dbReference type="GO" id="GO:0005783">
    <property type="term" value="C:endoplasmic reticulum"/>
    <property type="evidence" value="ECO:0007669"/>
    <property type="project" value="TreeGrafter"/>
</dbReference>
<dbReference type="PANTHER" id="PTHR43272">
    <property type="entry name" value="LONG-CHAIN-FATTY-ACID--COA LIGASE"/>
    <property type="match status" value="1"/>
</dbReference>
<dbReference type="PROSITE" id="PS00455">
    <property type="entry name" value="AMP_BINDING"/>
    <property type="match status" value="1"/>
</dbReference>
<reference evidence="5" key="1">
    <citation type="submission" date="2021-01" db="EMBL/GenBank/DDBJ databases">
        <authorList>
            <person name="Corre E."/>
            <person name="Pelletier E."/>
            <person name="Niang G."/>
            <person name="Scheremetjew M."/>
            <person name="Finn R."/>
            <person name="Kale V."/>
            <person name="Holt S."/>
            <person name="Cochrane G."/>
            <person name="Meng A."/>
            <person name="Brown T."/>
            <person name="Cohen L."/>
        </authorList>
    </citation>
    <scope>NUCLEOTIDE SEQUENCE</scope>
    <source>
        <strain evidence="5">CCAP 955/1</strain>
    </source>
</reference>
<keyword evidence="2" id="KW-0276">Fatty acid metabolism</keyword>
<evidence type="ECO:0000256" key="1">
    <source>
        <dbReference type="ARBA" id="ARBA00022598"/>
    </source>
</evidence>
<dbReference type="Pfam" id="PF00501">
    <property type="entry name" value="AMP-binding"/>
    <property type="match status" value="1"/>
</dbReference>
<dbReference type="InterPro" id="IPR042099">
    <property type="entry name" value="ANL_N_sf"/>
</dbReference>
<dbReference type="InterPro" id="IPR020845">
    <property type="entry name" value="AMP-binding_CS"/>
</dbReference>
<protein>
    <recommendedName>
        <fullName evidence="4">AMP-dependent synthetase/ligase domain-containing protein</fullName>
    </recommendedName>
</protein>
<proteinExistence type="predicted"/>
<dbReference type="SUPFAM" id="SSF56801">
    <property type="entry name" value="Acetyl-CoA synthetase-like"/>
    <property type="match status" value="1"/>
</dbReference>
<evidence type="ECO:0000313" key="5">
    <source>
        <dbReference type="EMBL" id="CAE0290282.1"/>
    </source>
</evidence>
<dbReference type="InterPro" id="IPR000873">
    <property type="entry name" value="AMP-dep_synth/lig_dom"/>
</dbReference>
<gene>
    <name evidence="5" type="ORF">SELO1098_LOCUS19127</name>
</gene>
<dbReference type="AlphaFoldDB" id="A0A7S3M8Z0"/>
<dbReference type="Gene3D" id="3.40.50.12780">
    <property type="entry name" value="N-terminal domain of ligase-like"/>
    <property type="match status" value="1"/>
</dbReference>
<dbReference type="EMBL" id="HBIC01037440">
    <property type="protein sequence ID" value="CAE0290282.1"/>
    <property type="molecule type" value="Transcribed_RNA"/>
</dbReference>
<dbReference type="PANTHER" id="PTHR43272:SF32">
    <property type="entry name" value="AMP-DEPENDENT SYNTHETASE_LIGASE DOMAIN-CONTAINING PROTEIN"/>
    <property type="match status" value="1"/>
</dbReference>
<keyword evidence="1" id="KW-0436">Ligase</keyword>